<evidence type="ECO:0000256" key="1">
    <source>
        <dbReference type="ARBA" id="ARBA00004574"/>
    </source>
</evidence>
<reference evidence="6 7" key="1">
    <citation type="submission" date="2018-11" db="EMBL/GenBank/DDBJ databases">
        <title>Genome sequence and assembly of Colletotrichum spinosum.</title>
        <authorList>
            <person name="Gan P."/>
            <person name="Shirasu K."/>
        </authorList>
    </citation>
    <scope>NUCLEOTIDE SEQUENCE [LARGE SCALE GENOMIC DNA]</scope>
    <source>
        <strain evidence="6 7">CBS 515.97</strain>
    </source>
</reference>
<name>A0A4R8QRQ3_9PEZI</name>
<comment type="subcellular location">
    <subcellularLocation>
        <location evidence="1">Chromosome</location>
        <location evidence="1">Telomere</location>
    </subcellularLocation>
</comment>
<sequence length="284" mass="33065">MTCQLPAGLYPQYCLRLSPTFNTWCLLHVSDVHTLSSVPDFEVQGFYFYKNLPIKWVRVVGLVVAVDDIAGLRIYSLDDGSGACIECVVSLKSCRAPPDANIPANDPKDLLGKRPQPMPPADCADVEVGSVLDIKGKLTTFREEMQIKIEKVKMLRSTQQEVLLWERRSQFRDEVLNQPWVLSEKQIQRCKREEMRGEGCEEERRRKKEKRREEKRQEQKRLREAEEEERRRKQASPVVVMERYRDIKRKKKQAEERWKSSSSSTLLRHVLDDSIRGKYSALGL</sequence>
<dbReference type="EMBL" id="QAPG01000016">
    <property type="protein sequence ID" value="TDZ38535.1"/>
    <property type="molecule type" value="Genomic_DNA"/>
</dbReference>
<comment type="caution">
    <text evidence="6">The sequence shown here is derived from an EMBL/GenBank/DDBJ whole genome shotgun (WGS) entry which is preliminary data.</text>
</comment>
<evidence type="ECO:0000256" key="4">
    <source>
        <dbReference type="SAM" id="MobiDB-lite"/>
    </source>
</evidence>
<feature type="compositionally biased region" description="Basic and acidic residues" evidence="4">
    <location>
        <begin position="192"/>
        <end position="204"/>
    </location>
</feature>
<dbReference type="Pfam" id="PF10451">
    <property type="entry name" value="Stn1"/>
    <property type="match status" value="2"/>
</dbReference>
<proteinExistence type="predicted"/>
<keyword evidence="3" id="KW-0779">Telomere</keyword>
<dbReference type="Proteomes" id="UP000295083">
    <property type="component" value="Unassembled WGS sequence"/>
</dbReference>
<dbReference type="GO" id="GO:0000781">
    <property type="term" value="C:chromosome, telomeric region"/>
    <property type="evidence" value="ECO:0007669"/>
    <property type="project" value="UniProtKB-SubCell"/>
</dbReference>
<feature type="region of interest" description="Disordered" evidence="4">
    <location>
        <begin position="192"/>
        <end position="265"/>
    </location>
</feature>
<dbReference type="InterPro" id="IPR012340">
    <property type="entry name" value="NA-bd_OB-fold"/>
</dbReference>
<organism evidence="6 7">
    <name type="scientific">Colletotrichum spinosum</name>
    <dbReference type="NCBI Taxonomy" id="1347390"/>
    <lineage>
        <taxon>Eukaryota</taxon>
        <taxon>Fungi</taxon>
        <taxon>Dikarya</taxon>
        <taxon>Ascomycota</taxon>
        <taxon>Pezizomycotina</taxon>
        <taxon>Sordariomycetes</taxon>
        <taxon>Hypocreomycetidae</taxon>
        <taxon>Glomerellales</taxon>
        <taxon>Glomerellaceae</taxon>
        <taxon>Colletotrichum</taxon>
        <taxon>Colletotrichum orbiculare species complex</taxon>
    </lineage>
</organism>
<dbReference type="InterPro" id="IPR018856">
    <property type="entry name" value="Stn1_N"/>
</dbReference>
<protein>
    <submittedName>
        <fullName evidence="6">Protein stn1</fullName>
    </submittedName>
</protein>
<accession>A0A4R8QRQ3</accession>
<gene>
    <name evidence="6" type="primary">stn1</name>
    <name evidence="6" type="ORF">C8035_v004726</name>
</gene>
<keyword evidence="7" id="KW-1185">Reference proteome</keyword>
<feature type="compositionally biased region" description="Basic and acidic residues" evidence="4">
    <location>
        <begin position="211"/>
        <end position="231"/>
    </location>
</feature>
<keyword evidence="2" id="KW-0158">Chromosome</keyword>
<evidence type="ECO:0000256" key="3">
    <source>
        <dbReference type="ARBA" id="ARBA00022895"/>
    </source>
</evidence>
<dbReference type="AlphaFoldDB" id="A0A4R8QRQ3"/>
<dbReference type="SUPFAM" id="SSF50249">
    <property type="entry name" value="Nucleic acid-binding proteins"/>
    <property type="match status" value="1"/>
</dbReference>
<evidence type="ECO:0000256" key="2">
    <source>
        <dbReference type="ARBA" id="ARBA00022454"/>
    </source>
</evidence>
<dbReference type="Gene3D" id="2.40.50.140">
    <property type="entry name" value="Nucleic acid-binding proteins"/>
    <property type="match status" value="1"/>
</dbReference>
<feature type="domain" description="CST complex subunit Stn1 N-terminal" evidence="5">
    <location>
        <begin position="11"/>
        <end position="91"/>
    </location>
</feature>
<feature type="domain" description="CST complex subunit Stn1 N-terminal" evidence="5">
    <location>
        <begin position="126"/>
        <end position="243"/>
    </location>
</feature>
<evidence type="ECO:0000259" key="5">
    <source>
        <dbReference type="Pfam" id="PF10451"/>
    </source>
</evidence>
<evidence type="ECO:0000313" key="7">
    <source>
        <dbReference type="Proteomes" id="UP000295083"/>
    </source>
</evidence>
<evidence type="ECO:0000313" key="6">
    <source>
        <dbReference type="EMBL" id="TDZ38535.1"/>
    </source>
</evidence>